<name>W9YNB3_9EURO</name>
<feature type="region of interest" description="Disordered" evidence="1">
    <location>
        <begin position="100"/>
        <end position="193"/>
    </location>
</feature>
<feature type="region of interest" description="Disordered" evidence="1">
    <location>
        <begin position="348"/>
        <end position="405"/>
    </location>
</feature>
<dbReference type="EMBL" id="AMWN01000003">
    <property type="protein sequence ID" value="EXJ90731.1"/>
    <property type="molecule type" value="Genomic_DNA"/>
</dbReference>
<feature type="compositionally biased region" description="Low complexity" evidence="1">
    <location>
        <begin position="34"/>
        <end position="50"/>
    </location>
</feature>
<evidence type="ECO:0000313" key="3">
    <source>
        <dbReference type="Proteomes" id="UP000019484"/>
    </source>
</evidence>
<accession>W9YNB3</accession>
<proteinExistence type="predicted"/>
<dbReference type="Proteomes" id="UP000019484">
    <property type="component" value="Unassembled WGS sequence"/>
</dbReference>
<protein>
    <submittedName>
        <fullName evidence="2">Uncharacterized protein</fullName>
    </submittedName>
</protein>
<dbReference type="OrthoDB" id="4121297at2759"/>
<dbReference type="GeneID" id="19158724"/>
<reference evidence="2 3" key="1">
    <citation type="submission" date="2013-03" db="EMBL/GenBank/DDBJ databases">
        <title>The Genome Sequence of Capronia coronata CBS 617.96.</title>
        <authorList>
            <consortium name="The Broad Institute Genomics Platform"/>
            <person name="Cuomo C."/>
            <person name="de Hoog S."/>
            <person name="Gorbushina A."/>
            <person name="Walker B."/>
            <person name="Young S.K."/>
            <person name="Zeng Q."/>
            <person name="Gargeya S."/>
            <person name="Fitzgerald M."/>
            <person name="Haas B."/>
            <person name="Abouelleil A."/>
            <person name="Allen A.W."/>
            <person name="Alvarado L."/>
            <person name="Arachchi H.M."/>
            <person name="Berlin A.M."/>
            <person name="Chapman S.B."/>
            <person name="Gainer-Dewar J."/>
            <person name="Goldberg J."/>
            <person name="Griggs A."/>
            <person name="Gujja S."/>
            <person name="Hansen M."/>
            <person name="Howarth C."/>
            <person name="Imamovic A."/>
            <person name="Ireland A."/>
            <person name="Larimer J."/>
            <person name="McCowan C."/>
            <person name="Murphy C."/>
            <person name="Pearson M."/>
            <person name="Poon T.W."/>
            <person name="Priest M."/>
            <person name="Roberts A."/>
            <person name="Saif S."/>
            <person name="Shea T."/>
            <person name="Sisk P."/>
            <person name="Sykes S."/>
            <person name="Wortman J."/>
            <person name="Nusbaum C."/>
            <person name="Birren B."/>
        </authorList>
    </citation>
    <scope>NUCLEOTIDE SEQUENCE [LARGE SCALE GENOMIC DNA]</scope>
    <source>
        <strain evidence="2 3">CBS 617.96</strain>
    </source>
</reference>
<feature type="compositionally biased region" description="Low complexity" evidence="1">
    <location>
        <begin position="122"/>
        <end position="134"/>
    </location>
</feature>
<dbReference type="HOGENOM" id="CLU_017090_0_0_1"/>
<feature type="compositionally biased region" description="Acidic residues" evidence="1">
    <location>
        <begin position="379"/>
        <end position="389"/>
    </location>
</feature>
<feature type="region of interest" description="Disordered" evidence="1">
    <location>
        <begin position="603"/>
        <end position="630"/>
    </location>
</feature>
<feature type="region of interest" description="Disordered" evidence="1">
    <location>
        <begin position="1"/>
        <end position="50"/>
    </location>
</feature>
<feature type="compositionally biased region" description="Acidic residues" evidence="1">
    <location>
        <begin position="153"/>
        <end position="176"/>
    </location>
</feature>
<organism evidence="2 3">
    <name type="scientific">Capronia coronata CBS 617.96</name>
    <dbReference type="NCBI Taxonomy" id="1182541"/>
    <lineage>
        <taxon>Eukaryota</taxon>
        <taxon>Fungi</taxon>
        <taxon>Dikarya</taxon>
        <taxon>Ascomycota</taxon>
        <taxon>Pezizomycotina</taxon>
        <taxon>Eurotiomycetes</taxon>
        <taxon>Chaetothyriomycetidae</taxon>
        <taxon>Chaetothyriales</taxon>
        <taxon>Herpotrichiellaceae</taxon>
        <taxon>Capronia</taxon>
    </lineage>
</organism>
<dbReference type="AlphaFoldDB" id="W9YNB3"/>
<gene>
    <name evidence="2" type="ORF">A1O1_03835</name>
</gene>
<evidence type="ECO:0000256" key="1">
    <source>
        <dbReference type="SAM" id="MobiDB-lite"/>
    </source>
</evidence>
<sequence>MSGRGTKRHRSSSDDEDNGRRPRPGGNIGPSAPATLAAVPTNSAAASAPPADLATARTAMVQALLPEAAPDHMLSHFLNCATLDVTAAIASFRAHRQTIFAPPPATSGGDKAKGNGQRKSKSPSPTNSKKASSSGGVDGGAKDNDGGAIDGNNSDEDKDPDGSGSEDDSDSESDDDKPDHIRHRYNNEKQRRRVATQLMNDVRKSFDGETITPTEAILLLVYYQWDRKMVVDVNDKIYHMQWRLFHRYDRMRAPIVINSTDTEDVKKLKVREQDERLALLIEATGRSDVHSLRHILKTSAWDLVDAISAWFHAGLKPLDTTQTTTTQTKGKGKAKAIAIAPVLRRNVNADEVPAPSQTAWKAPKPERGWGKDSQTFEPDPNDSEPDYGSDDEHLISNPPVHAPVPVINEDRSRLRVGQKERHKLVLQGISNGRYLYRRYLGPFKWPGLNKSVKGRKSTKKRNEEFDWFNKKHIGMLSRWRRQAINRLSKQTKVAASQPWSDEENKFVYDLTRKEVDRLMKETGKTQKEVVPLVVSDDLKKKWADALNKKFTGTKPGGAKDPRTDRTAPALMTQRCRLESMIQDFACKRDKTFFAKKAKADQNRRAAAKAAAAAGVAADGDDEEEEEEEEE</sequence>
<evidence type="ECO:0000313" key="2">
    <source>
        <dbReference type="EMBL" id="EXJ90731.1"/>
    </source>
</evidence>
<comment type="caution">
    <text evidence="2">The sequence shown here is derived from an EMBL/GenBank/DDBJ whole genome shotgun (WGS) entry which is preliminary data.</text>
</comment>
<feature type="compositionally biased region" description="Low complexity" evidence="1">
    <location>
        <begin position="607"/>
        <end position="617"/>
    </location>
</feature>
<dbReference type="eggNOG" id="ENOG502T579">
    <property type="taxonomic scope" value="Eukaryota"/>
</dbReference>
<feature type="compositionally biased region" description="Basic residues" evidence="1">
    <location>
        <begin position="180"/>
        <end position="193"/>
    </location>
</feature>
<keyword evidence="3" id="KW-1185">Reference proteome</keyword>
<feature type="compositionally biased region" description="Acidic residues" evidence="1">
    <location>
        <begin position="618"/>
        <end position="630"/>
    </location>
</feature>
<dbReference type="RefSeq" id="XP_007722925.1">
    <property type="nucleotide sequence ID" value="XM_007724735.1"/>
</dbReference>
<feature type="compositionally biased region" description="Basic residues" evidence="1">
    <location>
        <begin position="1"/>
        <end position="10"/>
    </location>
</feature>